<name>A0ABQ4EZQ7_9ACTN</name>
<dbReference type="Proteomes" id="UP000621500">
    <property type="component" value="Unassembled WGS sequence"/>
</dbReference>
<evidence type="ECO:0000313" key="1">
    <source>
        <dbReference type="EMBL" id="GIH00159.1"/>
    </source>
</evidence>
<reference evidence="1 2" key="1">
    <citation type="submission" date="2021-01" db="EMBL/GenBank/DDBJ databases">
        <title>Whole genome shotgun sequence of Plantactinospora mayteni NBRC 109088.</title>
        <authorList>
            <person name="Komaki H."/>
            <person name="Tamura T."/>
        </authorList>
    </citation>
    <scope>NUCLEOTIDE SEQUENCE [LARGE SCALE GENOMIC DNA]</scope>
    <source>
        <strain evidence="1 2">NBRC 109088</strain>
    </source>
</reference>
<evidence type="ECO:0000313" key="2">
    <source>
        <dbReference type="Proteomes" id="UP000621500"/>
    </source>
</evidence>
<gene>
    <name evidence="1" type="ORF">Pma05_67310</name>
</gene>
<keyword evidence="2" id="KW-1185">Reference proteome</keyword>
<dbReference type="EMBL" id="BONX01000050">
    <property type="protein sequence ID" value="GIH00159.1"/>
    <property type="molecule type" value="Genomic_DNA"/>
</dbReference>
<organism evidence="1 2">
    <name type="scientific">Plantactinospora mayteni</name>
    <dbReference type="NCBI Taxonomy" id="566021"/>
    <lineage>
        <taxon>Bacteria</taxon>
        <taxon>Bacillati</taxon>
        <taxon>Actinomycetota</taxon>
        <taxon>Actinomycetes</taxon>
        <taxon>Micromonosporales</taxon>
        <taxon>Micromonosporaceae</taxon>
        <taxon>Plantactinospora</taxon>
    </lineage>
</organism>
<protein>
    <submittedName>
        <fullName evidence="1">Uncharacterized protein</fullName>
    </submittedName>
</protein>
<accession>A0ABQ4EZQ7</accession>
<proteinExistence type="predicted"/>
<sequence length="62" mass="6996">MGRSAHHHDGSTAAVPAAAVKVVVRLVDIVLDILAWLVEELHGVRDYRREDGRWRRVDGPDR</sequence>
<comment type="caution">
    <text evidence="1">The sequence shown here is derived from an EMBL/GenBank/DDBJ whole genome shotgun (WGS) entry which is preliminary data.</text>
</comment>